<evidence type="ECO:0000256" key="1">
    <source>
        <dbReference type="ARBA" id="ARBA00005251"/>
    </source>
</evidence>
<dbReference type="InterPro" id="IPR020574">
    <property type="entry name" value="Ribosomal_uS9_CS"/>
</dbReference>
<feature type="compositionally biased region" description="Basic residues" evidence="7">
    <location>
        <begin position="117"/>
        <end position="131"/>
    </location>
</feature>
<dbReference type="Proteomes" id="UP000325393">
    <property type="component" value="Chromosome"/>
</dbReference>
<dbReference type="HAMAP" id="MF_00532_B">
    <property type="entry name" value="Ribosomal_uS9_B"/>
    <property type="match status" value="1"/>
</dbReference>
<dbReference type="PANTHER" id="PTHR21569:SF1">
    <property type="entry name" value="SMALL RIBOSOMAL SUBUNIT PROTEIN US9M"/>
    <property type="match status" value="1"/>
</dbReference>
<dbReference type="STRING" id="1600.LBAT_0388"/>
<dbReference type="PATRIC" id="fig|1600.4.peg.396"/>
<evidence type="ECO:0000313" key="11">
    <source>
        <dbReference type="Proteomes" id="UP000325393"/>
    </source>
</evidence>
<dbReference type="InterPro" id="IPR023035">
    <property type="entry name" value="Ribosomal_uS9_bac/plastid"/>
</dbReference>
<keyword evidence="2 5" id="KW-0689">Ribosomal protein</keyword>
<evidence type="ECO:0000256" key="7">
    <source>
        <dbReference type="SAM" id="MobiDB-lite"/>
    </source>
</evidence>
<dbReference type="InterPro" id="IPR000754">
    <property type="entry name" value="Ribosomal_uS9"/>
</dbReference>
<organism evidence="8 10">
    <name type="scientific">Lactobacillus acetotolerans</name>
    <dbReference type="NCBI Taxonomy" id="1600"/>
    <lineage>
        <taxon>Bacteria</taxon>
        <taxon>Bacillati</taxon>
        <taxon>Bacillota</taxon>
        <taxon>Bacilli</taxon>
        <taxon>Lactobacillales</taxon>
        <taxon>Lactobacillaceae</taxon>
        <taxon>Lactobacillus</taxon>
    </lineage>
</organism>
<gene>
    <name evidence="5 9" type="primary">rpsI</name>
    <name evidence="9" type="ORF">LA749_02080</name>
    <name evidence="8" type="ORF">LBAT_0388</name>
</gene>
<evidence type="ECO:0000256" key="2">
    <source>
        <dbReference type="ARBA" id="ARBA00022980"/>
    </source>
</evidence>
<reference evidence="9 11" key="2">
    <citation type="submission" date="2019-09" db="EMBL/GenBank/DDBJ databases">
        <title>Genome sequencing of Lactobacillus acetotolerans.</title>
        <authorList>
            <person name="Kim K."/>
        </authorList>
    </citation>
    <scope>NUCLEOTIDE SEQUENCE [LARGE SCALE GENOMIC DNA]</scope>
    <source>
        <strain evidence="9 11">LA749</strain>
    </source>
</reference>
<dbReference type="Proteomes" id="UP000035709">
    <property type="component" value="Chromosome"/>
</dbReference>
<keyword evidence="3 5" id="KW-0687">Ribonucleoprotein</keyword>
<dbReference type="InterPro" id="IPR020568">
    <property type="entry name" value="Ribosomal_Su5_D2-typ_SF"/>
</dbReference>
<comment type="similarity">
    <text evidence="1 5 6">Belongs to the universal ribosomal protein uS9 family.</text>
</comment>
<dbReference type="EMBL" id="CP044496">
    <property type="protein sequence ID" value="QFG50886.1"/>
    <property type="molecule type" value="Genomic_DNA"/>
</dbReference>
<dbReference type="GO" id="GO:0022627">
    <property type="term" value="C:cytosolic small ribosomal subunit"/>
    <property type="evidence" value="ECO:0007669"/>
    <property type="project" value="TreeGrafter"/>
</dbReference>
<keyword evidence="10" id="KW-1185">Reference proteome</keyword>
<sequence>MAQQAAYAGTGRRKDSVARVRLVPGNGKITVNNKDVNQYIPFPNLVKDLKQPLTLTETDGQYDVKVNVNGGGFSGQAGAIRLGVARALLEVDPDFRGPLKKAGFLTRDPRMVERKKPGLKKARKASQFSKR</sequence>
<dbReference type="GO" id="GO:0003735">
    <property type="term" value="F:structural constituent of ribosome"/>
    <property type="evidence" value="ECO:0007669"/>
    <property type="project" value="InterPro"/>
</dbReference>
<dbReference type="GeneID" id="78211764"/>
<evidence type="ECO:0000256" key="6">
    <source>
        <dbReference type="RuleBase" id="RU003815"/>
    </source>
</evidence>
<dbReference type="PROSITE" id="PS00360">
    <property type="entry name" value="RIBOSOMAL_S9"/>
    <property type="match status" value="1"/>
</dbReference>
<dbReference type="PANTHER" id="PTHR21569">
    <property type="entry name" value="RIBOSOMAL PROTEIN S9"/>
    <property type="match status" value="1"/>
</dbReference>
<evidence type="ECO:0000256" key="4">
    <source>
        <dbReference type="ARBA" id="ARBA00035259"/>
    </source>
</evidence>
<dbReference type="EMBL" id="AP014808">
    <property type="protein sequence ID" value="BAQ56777.1"/>
    <property type="molecule type" value="Genomic_DNA"/>
</dbReference>
<feature type="region of interest" description="Disordered" evidence="7">
    <location>
        <begin position="100"/>
        <end position="131"/>
    </location>
</feature>
<evidence type="ECO:0000313" key="8">
    <source>
        <dbReference type="EMBL" id="BAQ56777.1"/>
    </source>
</evidence>
<dbReference type="GO" id="GO:0006412">
    <property type="term" value="P:translation"/>
    <property type="evidence" value="ECO:0007669"/>
    <property type="project" value="UniProtKB-UniRule"/>
</dbReference>
<dbReference type="InterPro" id="IPR014721">
    <property type="entry name" value="Ribsml_uS5_D2-typ_fold_subgr"/>
</dbReference>
<evidence type="ECO:0000256" key="5">
    <source>
        <dbReference type="HAMAP-Rule" id="MF_00532"/>
    </source>
</evidence>
<dbReference type="FunFam" id="3.30.230.10:FF:000001">
    <property type="entry name" value="30S ribosomal protein S9"/>
    <property type="match status" value="1"/>
</dbReference>
<accession>A0A0D6A1U0</accession>
<protein>
    <recommendedName>
        <fullName evidence="4 5">Small ribosomal subunit protein uS9</fullName>
    </recommendedName>
</protein>
<dbReference type="Gene3D" id="3.30.230.10">
    <property type="match status" value="1"/>
</dbReference>
<reference evidence="8 10" key="1">
    <citation type="submission" date="2015-03" db="EMBL/GenBank/DDBJ databases">
        <title>Complete genome sequence of Lactobacillus acetotolerans NBRC 13120.</title>
        <authorList>
            <person name="Toh H."/>
            <person name="Morita H."/>
            <person name="Fujita N."/>
        </authorList>
    </citation>
    <scope>NUCLEOTIDE SEQUENCE [LARGE SCALE GENOMIC DNA]</scope>
    <source>
        <strain evidence="8 10">NBRC 13120</strain>
    </source>
</reference>
<dbReference type="KEGG" id="lae:LBAT_0388"/>
<feature type="compositionally biased region" description="Basic and acidic residues" evidence="7">
    <location>
        <begin position="107"/>
        <end position="116"/>
    </location>
</feature>
<evidence type="ECO:0000256" key="3">
    <source>
        <dbReference type="ARBA" id="ARBA00023274"/>
    </source>
</evidence>
<dbReference type="AlphaFoldDB" id="A0A0D6A1U0"/>
<name>A0A0D6A1U0_9LACO</name>
<proteinExistence type="inferred from homology"/>
<evidence type="ECO:0000313" key="9">
    <source>
        <dbReference type="EMBL" id="QFG50886.1"/>
    </source>
</evidence>
<dbReference type="Pfam" id="PF00380">
    <property type="entry name" value="Ribosomal_S9"/>
    <property type="match status" value="1"/>
</dbReference>
<evidence type="ECO:0000313" key="10">
    <source>
        <dbReference type="Proteomes" id="UP000035709"/>
    </source>
</evidence>
<dbReference type="GO" id="GO:0003723">
    <property type="term" value="F:RNA binding"/>
    <property type="evidence" value="ECO:0007669"/>
    <property type="project" value="TreeGrafter"/>
</dbReference>
<dbReference type="RefSeq" id="WP_054681184.1">
    <property type="nucleotide sequence ID" value="NZ_AP014808.1"/>
</dbReference>
<dbReference type="OrthoDB" id="9803965at2"/>
<dbReference type="NCBIfam" id="NF001099">
    <property type="entry name" value="PRK00132.1"/>
    <property type="match status" value="1"/>
</dbReference>
<dbReference type="SUPFAM" id="SSF54211">
    <property type="entry name" value="Ribosomal protein S5 domain 2-like"/>
    <property type="match status" value="1"/>
</dbReference>